<name>A0A6J2XLD6_SITOR</name>
<sequence length="191" mass="18993">MISVKLFVLVALVGVALAYQPGQYIPKSFYIIDHFGKKSDLVYVRNRRDIMEPLLRIRRGGGSSGAYSSASSHASASAGSSAGGSTGGSGGGNLPYYGGGTGAHSFAGSTSSTNAGNGASGPSSGSSYGGLGSGHDAGYNGPVLFSRFGEAEGSGVHVSGEAAGPNAAFSQSSSSVDSQGKIKYSVQSGKY</sequence>
<reference evidence="4" key="1">
    <citation type="submission" date="2025-08" db="UniProtKB">
        <authorList>
            <consortium name="RefSeq"/>
        </authorList>
    </citation>
    <scope>IDENTIFICATION</scope>
    <source>
        <tissue evidence="4">Gonads</tissue>
    </source>
</reference>
<protein>
    <submittedName>
        <fullName evidence="4">Keratin, type I cytoskeletal 10-like isoform X2</fullName>
    </submittedName>
</protein>
<dbReference type="OrthoDB" id="6783084at2759"/>
<organism evidence="3 4">
    <name type="scientific">Sitophilus oryzae</name>
    <name type="common">Rice weevil</name>
    <name type="synonym">Curculio oryzae</name>
    <dbReference type="NCBI Taxonomy" id="7048"/>
    <lineage>
        <taxon>Eukaryota</taxon>
        <taxon>Metazoa</taxon>
        <taxon>Ecdysozoa</taxon>
        <taxon>Arthropoda</taxon>
        <taxon>Hexapoda</taxon>
        <taxon>Insecta</taxon>
        <taxon>Pterygota</taxon>
        <taxon>Neoptera</taxon>
        <taxon>Endopterygota</taxon>
        <taxon>Coleoptera</taxon>
        <taxon>Polyphaga</taxon>
        <taxon>Cucujiformia</taxon>
        <taxon>Curculionidae</taxon>
        <taxon>Dryophthorinae</taxon>
        <taxon>Sitophilus</taxon>
    </lineage>
</organism>
<keyword evidence="2" id="KW-0732">Signal</keyword>
<evidence type="ECO:0000313" key="4">
    <source>
        <dbReference type="RefSeq" id="XP_030751479.1"/>
    </source>
</evidence>
<dbReference type="GeneID" id="115878997"/>
<feature type="compositionally biased region" description="Low complexity" evidence="1">
    <location>
        <begin position="170"/>
        <end position="179"/>
    </location>
</feature>
<feature type="chain" id="PRO_5026851267" evidence="2">
    <location>
        <begin position="19"/>
        <end position="191"/>
    </location>
</feature>
<dbReference type="AlphaFoldDB" id="A0A6J2XLD6"/>
<evidence type="ECO:0000256" key="2">
    <source>
        <dbReference type="SAM" id="SignalP"/>
    </source>
</evidence>
<feature type="region of interest" description="Disordered" evidence="1">
    <location>
        <begin position="155"/>
        <end position="191"/>
    </location>
</feature>
<proteinExistence type="predicted"/>
<keyword evidence="3" id="KW-1185">Reference proteome</keyword>
<accession>A0A6J2XLD6</accession>
<gene>
    <name evidence="4" type="primary">LOC115878997</name>
</gene>
<dbReference type="Proteomes" id="UP000504635">
    <property type="component" value="Unplaced"/>
</dbReference>
<feature type="signal peptide" evidence="2">
    <location>
        <begin position="1"/>
        <end position="18"/>
    </location>
</feature>
<dbReference type="RefSeq" id="XP_030751479.1">
    <property type="nucleotide sequence ID" value="XM_030895619.1"/>
</dbReference>
<evidence type="ECO:0000313" key="3">
    <source>
        <dbReference type="Proteomes" id="UP000504635"/>
    </source>
</evidence>
<evidence type="ECO:0000256" key="1">
    <source>
        <dbReference type="SAM" id="MobiDB-lite"/>
    </source>
</evidence>